<dbReference type="InterPro" id="IPR034164">
    <property type="entry name" value="Pepsin-like_dom"/>
</dbReference>
<dbReference type="PROSITE" id="PS51767">
    <property type="entry name" value="PEPTIDASE_A1"/>
    <property type="match status" value="1"/>
</dbReference>
<comment type="similarity">
    <text evidence="1 5">Belongs to the peptidase A1 family.</text>
</comment>
<evidence type="ECO:0000256" key="5">
    <source>
        <dbReference type="RuleBase" id="RU000454"/>
    </source>
</evidence>
<keyword evidence="5" id="KW-0645">Protease</keyword>
<evidence type="ECO:0000259" key="7">
    <source>
        <dbReference type="PROSITE" id="PS51767"/>
    </source>
</evidence>
<dbReference type="OrthoDB" id="15189at2759"/>
<dbReference type="PRINTS" id="PR00792">
    <property type="entry name" value="PEPSIN"/>
</dbReference>
<evidence type="ECO:0000256" key="2">
    <source>
        <dbReference type="ARBA" id="ARBA00022750"/>
    </source>
</evidence>
<dbReference type="Pfam" id="PF00026">
    <property type="entry name" value="Asp"/>
    <property type="match status" value="1"/>
</dbReference>
<reference evidence="8 9" key="1">
    <citation type="submission" date="2018-06" db="EMBL/GenBank/DDBJ databases">
        <title>Comparative genomics reveals the genomic features of Rhizophagus irregularis, R. cerebriforme, R. diaphanum and Gigaspora rosea, and their symbiotic lifestyle signature.</title>
        <authorList>
            <person name="Morin E."/>
            <person name="San Clemente H."/>
            <person name="Chen E.C.H."/>
            <person name="De La Providencia I."/>
            <person name="Hainaut M."/>
            <person name="Kuo A."/>
            <person name="Kohler A."/>
            <person name="Murat C."/>
            <person name="Tang N."/>
            <person name="Roy S."/>
            <person name="Loubradou J."/>
            <person name="Henrissat B."/>
            <person name="Grigoriev I.V."/>
            <person name="Corradi N."/>
            <person name="Roux C."/>
            <person name="Martin F.M."/>
        </authorList>
    </citation>
    <scope>NUCLEOTIDE SEQUENCE [LARGE SCALE GENOMIC DNA]</scope>
    <source>
        <strain evidence="8 9">DAOM 194757</strain>
    </source>
</reference>
<dbReference type="AlphaFoldDB" id="A0A397TZ27"/>
<dbReference type="CDD" id="cd05471">
    <property type="entry name" value="pepsin_like"/>
    <property type="match status" value="1"/>
</dbReference>
<keyword evidence="2 5" id="KW-0064">Aspartyl protease</keyword>
<keyword evidence="6" id="KW-0732">Signal</keyword>
<dbReference type="PANTHER" id="PTHR47966">
    <property type="entry name" value="BETA-SITE APP-CLEAVING ENZYME, ISOFORM A-RELATED"/>
    <property type="match status" value="1"/>
</dbReference>
<dbReference type="InterPro" id="IPR001461">
    <property type="entry name" value="Aspartic_peptidase_A1"/>
</dbReference>
<dbReference type="PANTHER" id="PTHR47966:SF75">
    <property type="entry name" value="ENDOPEPTIDASE (CTSD), PUTATIVE (AFU_ORTHOLOGUE AFUA_4G07040)-RELATED"/>
    <property type="match status" value="1"/>
</dbReference>
<dbReference type="GO" id="GO:0006508">
    <property type="term" value="P:proteolysis"/>
    <property type="evidence" value="ECO:0007669"/>
    <property type="project" value="UniProtKB-KW"/>
</dbReference>
<name>A0A397TZ27_9GLOM</name>
<feature type="chain" id="PRO_5017291429" evidence="6">
    <location>
        <begin position="20"/>
        <end position="376"/>
    </location>
</feature>
<dbReference type="PROSITE" id="PS00141">
    <property type="entry name" value="ASP_PROTEASE"/>
    <property type="match status" value="1"/>
</dbReference>
<accession>A0A397TZ27</accession>
<feature type="signal peptide" evidence="6">
    <location>
        <begin position="1"/>
        <end position="19"/>
    </location>
</feature>
<comment type="caution">
    <text evidence="8">The sequence shown here is derived from an EMBL/GenBank/DDBJ whole genome shotgun (WGS) entry which is preliminary data.</text>
</comment>
<evidence type="ECO:0000313" key="9">
    <source>
        <dbReference type="Proteomes" id="UP000266673"/>
    </source>
</evidence>
<evidence type="ECO:0000256" key="4">
    <source>
        <dbReference type="PIRSR" id="PIRSR601461-2"/>
    </source>
</evidence>
<dbReference type="InterPro" id="IPR001969">
    <property type="entry name" value="Aspartic_peptidase_AS"/>
</dbReference>
<organism evidence="8 9">
    <name type="scientific">Gigaspora rosea</name>
    <dbReference type="NCBI Taxonomy" id="44941"/>
    <lineage>
        <taxon>Eukaryota</taxon>
        <taxon>Fungi</taxon>
        <taxon>Fungi incertae sedis</taxon>
        <taxon>Mucoromycota</taxon>
        <taxon>Glomeromycotina</taxon>
        <taxon>Glomeromycetes</taxon>
        <taxon>Diversisporales</taxon>
        <taxon>Gigasporaceae</taxon>
        <taxon>Gigaspora</taxon>
    </lineage>
</organism>
<feature type="active site" evidence="3">
    <location>
        <position position="266"/>
    </location>
</feature>
<evidence type="ECO:0000256" key="3">
    <source>
        <dbReference type="PIRSR" id="PIRSR601461-1"/>
    </source>
</evidence>
<proteinExistence type="inferred from homology"/>
<keyword evidence="5" id="KW-0378">Hydrolase</keyword>
<feature type="domain" description="Peptidase A1" evidence="7">
    <location>
        <begin position="61"/>
        <end position="370"/>
    </location>
</feature>
<dbReference type="EMBL" id="QKWP01004281">
    <property type="protein sequence ID" value="RIB00403.1"/>
    <property type="molecule type" value="Genomic_DNA"/>
</dbReference>
<feature type="active site" evidence="3">
    <location>
        <position position="80"/>
    </location>
</feature>
<evidence type="ECO:0000256" key="1">
    <source>
        <dbReference type="ARBA" id="ARBA00007447"/>
    </source>
</evidence>
<keyword evidence="9" id="KW-1185">Reference proteome</keyword>
<protein>
    <submittedName>
        <fullName evidence="8">Aspartic peptidase domain-containing protein</fullName>
    </submittedName>
</protein>
<feature type="disulfide bond" evidence="4">
    <location>
        <begin position="301"/>
        <end position="331"/>
    </location>
</feature>
<evidence type="ECO:0000313" key="8">
    <source>
        <dbReference type="EMBL" id="RIB00403.1"/>
    </source>
</evidence>
<dbReference type="SUPFAM" id="SSF50630">
    <property type="entry name" value="Acid proteases"/>
    <property type="match status" value="1"/>
</dbReference>
<dbReference type="InterPro" id="IPR033121">
    <property type="entry name" value="PEPTIDASE_A1"/>
</dbReference>
<dbReference type="GO" id="GO:0004190">
    <property type="term" value="F:aspartic-type endopeptidase activity"/>
    <property type="evidence" value="ECO:0007669"/>
    <property type="project" value="UniProtKB-KW"/>
</dbReference>
<dbReference type="Proteomes" id="UP000266673">
    <property type="component" value="Unassembled WGS sequence"/>
</dbReference>
<sequence>MRAVHIFTFAIAIFLSVDALPYDKPKVYTIPLKPKSITRRRLSRRAMGSMPVFQEERDIAYYGQITFGTGTPQNFNIFFDTGSGDLFVLGEKCDSPACKDKPKYNPKFDESFNQIHEKDFSAEYLDGTEVSGDSGETTIEIAGISVKEQEFGLVDKVTDDFNSPYVGIMGMGFSESSENYQTTPMTNLIDNDQLDKPQFSFLIGREADKSPSELTIGGSNPDKYHVDTLTFTNVVDDNKGEWKIPIDNCVIDGEKLNLKDRTALIDTGVTLIIMPPNDAKEFYSKITNAIDNGKGSYVLPCGARHEVGLVFNGKTWNIDPRDFIFREEGNCIGAVTYGYTGADTKWLIGCTFLKNVYTIFDQGNRKVGFAQIAKRN</sequence>
<dbReference type="InterPro" id="IPR021109">
    <property type="entry name" value="Peptidase_aspartic_dom_sf"/>
</dbReference>
<gene>
    <name evidence="8" type="ORF">C2G38_2026247</name>
</gene>
<dbReference type="STRING" id="44941.A0A397TZ27"/>
<feature type="disulfide bond" evidence="4">
    <location>
        <begin position="93"/>
        <end position="98"/>
    </location>
</feature>
<keyword evidence="4" id="KW-1015">Disulfide bond</keyword>
<evidence type="ECO:0000256" key="6">
    <source>
        <dbReference type="SAM" id="SignalP"/>
    </source>
</evidence>
<dbReference type="Gene3D" id="2.40.70.10">
    <property type="entry name" value="Acid Proteases"/>
    <property type="match status" value="2"/>
</dbReference>